<evidence type="ECO:0000313" key="4">
    <source>
        <dbReference type="EMBL" id="SNT61317.1"/>
    </source>
</evidence>
<sequence>MKRTPVIVTLAGMAALAVTGTALAAAADDGASPLTGLGSAVPTATPSFTSEPTPDDSATSTKPPLAGDLGAPEARRIALAKVGGGTVTEIESEFEHGFATWKVEIVRAGVEHDVYVDRATGEIVKLDSDDDKGGDRGGHGGRGHGSDD</sequence>
<evidence type="ECO:0000256" key="1">
    <source>
        <dbReference type="SAM" id="MobiDB-lite"/>
    </source>
</evidence>
<name>A0A239P2G2_9ACTN</name>
<evidence type="ECO:0000313" key="5">
    <source>
        <dbReference type="Proteomes" id="UP000198362"/>
    </source>
</evidence>
<proteinExistence type="predicted"/>
<accession>A0A239P2G2</accession>
<evidence type="ECO:0000259" key="3">
    <source>
        <dbReference type="Pfam" id="PF03413"/>
    </source>
</evidence>
<protein>
    <submittedName>
        <fullName evidence="4">Peptidase propeptide and YPEB domain-containing protein</fullName>
    </submittedName>
</protein>
<dbReference type="Gene3D" id="3.10.450.40">
    <property type="match status" value="1"/>
</dbReference>
<feature type="compositionally biased region" description="Polar residues" evidence="1">
    <location>
        <begin position="42"/>
        <end position="62"/>
    </location>
</feature>
<feature type="domain" description="PepSY" evidence="3">
    <location>
        <begin position="73"/>
        <end position="125"/>
    </location>
</feature>
<gene>
    <name evidence="4" type="ORF">SAMN05421812_11363</name>
</gene>
<keyword evidence="2" id="KW-0732">Signal</keyword>
<feature type="region of interest" description="Disordered" evidence="1">
    <location>
        <begin position="36"/>
        <end position="72"/>
    </location>
</feature>
<feature type="region of interest" description="Disordered" evidence="1">
    <location>
        <begin position="121"/>
        <end position="148"/>
    </location>
</feature>
<evidence type="ECO:0000256" key="2">
    <source>
        <dbReference type="SAM" id="SignalP"/>
    </source>
</evidence>
<reference evidence="4 5" key="1">
    <citation type="submission" date="2017-06" db="EMBL/GenBank/DDBJ databases">
        <authorList>
            <person name="Kim H.J."/>
            <person name="Triplett B.A."/>
        </authorList>
    </citation>
    <scope>NUCLEOTIDE SEQUENCE [LARGE SCALE GENOMIC DNA]</scope>
    <source>
        <strain evidence="4 5">CGMCC 4.5593</strain>
    </source>
</reference>
<dbReference type="Pfam" id="PF03413">
    <property type="entry name" value="PepSY"/>
    <property type="match status" value="1"/>
</dbReference>
<dbReference type="AlphaFoldDB" id="A0A239P2G2"/>
<dbReference type="Proteomes" id="UP000198362">
    <property type="component" value="Unassembled WGS sequence"/>
</dbReference>
<dbReference type="EMBL" id="FZPH01000013">
    <property type="protein sequence ID" value="SNT61317.1"/>
    <property type="molecule type" value="Genomic_DNA"/>
</dbReference>
<dbReference type="InterPro" id="IPR025711">
    <property type="entry name" value="PepSY"/>
</dbReference>
<feature type="signal peptide" evidence="2">
    <location>
        <begin position="1"/>
        <end position="24"/>
    </location>
</feature>
<feature type="chain" id="PRO_5012715114" evidence="2">
    <location>
        <begin position="25"/>
        <end position="148"/>
    </location>
</feature>
<keyword evidence="5" id="KW-1185">Reference proteome</keyword>
<organism evidence="4 5">
    <name type="scientific">Asanoa hainanensis</name>
    <dbReference type="NCBI Taxonomy" id="560556"/>
    <lineage>
        <taxon>Bacteria</taxon>
        <taxon>Bacillati</taxon>
        <taxon>Actinomycetota</taxon>
        <taxon>Actinomycetes</taxon>
        <taxon>Micromonosporales</taxon>
        <taxon>Micromonosporaceae</taxon>
        <taxon>Asanoa</taxon>
    </lineage>
</organism>
<dbReference type="RefSeq" id="WP_179266411.1">
    <property type="nucleotide sequence ID" value="NZ_FZPH01000013.1"/>
</dbReference>